<accession>A0A4C1X9U2</accession>
<keyword evidence="2" id="KW-1185">Reference proteome</keyword>
<gene>
    <name evidence="1" type="ORF">EVAR_88994_1</name>
</gene>
<dbReference type="OrthoDB" id="2789670at2759"/>
<dbReference type="AlphaFoldDB" id="A0A4C1X9U2"/>
<organism evidence="1 2">
    <name type="scientific">Eumeta variegata</name>
    <name type="common">Bagworm moth</name>
    <name type="synonym">Eumeta japonica</name>
    <dbReference type="NCBI Taxonomy" id="151549"/>
    <lineage>
        <taxon>Eukaryota</taxon>
        <taxon>Metazoa</taxon>
        <taxon>Ecdysozoa</taxon>
        <taxon>Arthropoda</taxon>
        <taxon>Hexapoda</taxon>
        <taxon>Insecta</taxon>
        <taxon>Pterygota</taxon>
        <taxon>Neoptera</taxon>
        <taxon>Endopterygota</taxon>
        <taxon>Lepidoptera</taxon>
        <taxon>Glossata</taxon>
        <taxon>Ditrysia</taxon>
        <taxon>Tineoidea</taxon>
        <taxon>Psychidae</taxon>
        <taxon>Oiketicinae</taxon>
        <taxon>Eumeta</taxon>
    </lineage>
</organism>
<proteinExistence type="predicted"/>
<reference evidence="1 2" key="1">
    <citation type="journal article" date="2019" name="Commun. Biol.">
        <title>The bagworm genome reveals a unique fibroin gene that provides high tensile strength.</title>
        <authorList>
            <person name="Kono N."/>
            <person name="Nakamura H."/>
            <person name="Ohtoshi R."/>
            <person name="Tomita M."/>
            <person name="Numata K."/>
            <person name="Arakawa K."/>
        </authorList>
    </citation>
    <scope>NUCLEOTIDE SEQUENCE [LARGE SCALE GENOMIC DNA]</scope>
</reference>
<name>A0A4C1X9U2_EUMVA</name>
<comment type="caution">
    <text evidence="1">The sequence shown here is derived from an EMBL/GenBank/DDBJ whole genome shotgun (WGS) entry which is preliminary data.</text>
</comment>
<dbReference type="EMBL" id="BGZK01000774">
    <property type="protein sequence ID" value="GBP59923.1"/>
    <property type="molecule type" value="Genomic_DNA"/>
</dbReference>
<protein>
    <submittedName>
        <fullName evidence="1">Uncharacterized protein</fullName>
    </submittedName>
</protein>
<dbReference type="Proteomes" id="UP000299102">
    <property type="component" value="Unassembled WGS sequence"/>
</dbReference>
<sequence>MTSFALVTNHIRCVIILQPSDEDVEGADAALHRTADPPHDPRSMRIGSNNSICLLLSGERLGLMQSLAGLAALLHKYSVEPAPSSLRHPVSDPSAIITQSIKGGLPLLIKTRECEELSDRMLISLKLHICLYIRINSSLWMGDRGHQRPPPPLALVKYGGVVSSPHQMCAE</sequence>
<evidence type="ECO:0000313" key="1">
    <source>
        <dbReference type="EMBL" id="GBP59923.1"/>
    </source>
</evidence>
<evidence type="ECO:0000313" key="2">
    <source>
        <dbReference type="Proteomes" id="UP000299102"/>
    </source>
</evidence>